<dbReference type="GO" id="GO:0051539">
    <property type="term" value="F:4 iron, 4 sulfur cluster binding"/>
    <property type="evidence" value="ECO:0007669"/>
    <property type="project" value="UniProtKB-KW"/>
</dbReference>
<dbReference type="SUPFAM" id="SSF102114">
    <property type="entry name" value="Radical SAM enzymes"/>
    <property type="match status" value="1"/>
</dbReference>
<accession>A0A3B1D631</accession>
<dbReference type="SFLD" id="SFLDS00029">
    <property type="entry name" value="Radical_SAM"/>
    <property type="match status" value="1"/>
</dbReference>
<proteinExistence type="inferred from homology"/>
<dbReference type="Pfam" id="PF06968">
    <property type="entry name" value="BATS"/>
    <property type="match status" value="1"/>
</dbReference>
<evidence type="ECO:0000256" key="11">
    <source>
        <dbReference type="ARBA" id="ARBA00022756"/>
    </source>
</evidence>
<comment type="similarity">
    <text evidence="3">Belongs to the radical SAM superfamily. Biotin synthase family.</text>
</comment>
<dbReference type="AlphaFoldDB" id="A0A3B1D631"/>
<dbReference type="EC" id="2.8.1.6" evidence="5"/>
<evidence type="ECO:0000256" key="13">
    <source>
        <dbReference type="ARBA" id="ARBA00023014"/>
    </source>
</evidence>
<dbReference type="GO" id="GO:0046872">
    <property type="term" value="F:metal ion binding"/>
    <property type="evidence" value="ECO:0007669"/>
    <property type="project" value="UniProtKB-KW"/>
</dbReference>
<dbReference type="SFLD" id="SFLDG01278">
    <property type="entry name" value="biotin_synthase_like"/>
    <property type="match status" value="1"/>
</dbReference>
<dbReference type="PIRSF" id="PIRSF001619">
    <property type="entry name" value="Biotin_synth"/>
    <property type="match status" value="1"/>
</dbReference>
<evidence type="ECO:0000259" key="15">
    <source>
        <dbReference type="PROSITE" id="PS51918"/>
    </source>
</evidence>
<dbReference type="GO" id="GO:0051537">
    <property type="term" value="F:2 iron, 2 sulfur cluster binding"/>
    <property type="evidence" value="ECO:0007669"/>
    <property type="project" value="UniProtKB-KW"/>
</dbReference>
<dbReference type="PANTHER" id="PTHR22976:SF2">
    <property type="entry name" value="BIOTIN SYNTHASE, MITOCHONDRIAL"/>
    <property type="match status" value="1"/>
</dbReference>
<evidence type="ECO:0000256" key="8">
    <source>
        <dbReference type="ARBA" id="ARBA00022691"/>
    </source>
</evidence>
<evidence type="ECO:0000256" key="14">
    <source>
        <dbReference type="ARBA" id="ARBA00034078"/>
    </source>
</evidence>
<protein>
    <recommendedName>
        <fullName evidence="5">biotin synthase</fullName>
        <ecNumber evidence="5">2.8.1.6</ecNumber>
    </recommendedName>
</protein>
<dbReference type="InterPro" id="IPR006638">
    <property type="entry name" value="Elp3/MiaA/NifB-like_rSAM"/>
</dbReference>
<keyword evidence="7 16" id="KW-0808">Transferase</keyword>
<dbReference type="InterPro" id="IPR007197">
    <property type="entry name" value="rSAM"/>
</dbReference>
<dbReference type="CDD" id="cd01335">
    <property type="entry name" value="Radical_SAM"/>
    <property type="match status" value="1"/>
</dbReference>
<dbReference type="FunFam" id="3.20.20.70:FF:000026">
    <property type="entry name" value="Biotin synthase"/>
    <property type="match status" value="1"/>
</dbReference>
<keyword evidence="12" id="KW-0408">Iron</keyword>
<keyword evidence="8" id="KW-0949">S-adenosyl-L-methionine</keyword>
<sequence>MSGLLTELKERVLNGGDISGEEASFLADDTAVPLHSLFEAATSVREHFRGNRVDLCSIVNAKSGNCTEDCAYCAQSTRHRTSISVYPWMGQGEIFRRAKEARLSGAKRFCIVTSGKRVSGEEIEVIASAVGEIRQIGLLPCATLGLLDEDELRILKDAGLERFHHNLETSEEFFQKVCTTHTYSDKIKTIMAVKNAGLSLCSGGIFGLGESWDDRISMAFTLKNLNVDSVPINFLMPVKGTPMGHLPPLHPLEALRIISVYRFILPGKEIRLCGGRVQTLGELNSMVFLAGADALLTGNYLTLKGRCTEDDIRLIEMLGLRYD</sequence>
<dbReference type="InterPro" id="IPR013785">
    <property type="entry name" value="Aldolase_TIM"/>
</dbReference>
<reference evidence="16" key="1">
    <citation type="submission" date="2018-06" db="EMBL/GenBank/DDBJ databases">
        <authorList>
            <person name="Zhirakovskaya E."/>
        </authorList>
    </citation>
    <scope>NUCLEOTIDE SEQUENCE</scope>
</reference>
<evidence type="ECO:0000256" key="4">
    <source>
        <dbReference type="ARBA" id="ARBA00011738"/>
    </source>
</evidence>
<dbReference type="Pfam" id="PF04055">
    <property type="entry name" value="Radical_SAM"/>
    <property type="match status" value="1"/>
</dbReference>
<dbReference type="NCBIfam" id="TIGR00433">
    <property type="entry name" value="bioB"/>
    <property type="match status" value="1"/>
</dbReference>
<dbReference type="SMART" id="SM00729">
    <property type="entry name" value="Elp3"/>
    <property type="match status" value="1"/>
</dbReference>
<dbReference type="GO" id="GO:0009102">
    <property type="term" value="P:biotin biosynthetic process"/>
    <property type="evidence" value="ECO:0007669"/>
    <property type="project" value="UniProtKB-UniPathway"/>
</dbReference>
<dbReference type="EMBL" id="UOGI01000278">
    <property type="protein sequence ID" value="VAX34251.1"/>
    <property type="molecule type" value="Genomic_DNA"/>
</dbReference>
<dbReference type="Gene3D" id="3.20.20.70">
    <property type="entry name" value="Aldolase class I"/>
    <property type="match status" value="1"/>
</dbReference>
<evidence type="ECO:0000256" key="9">
    <source>
        <dbReference type="ARBA" id="ARBA00022714"/>
    </source>
</evidence>
<dbReference type="InterPro" id="IPR010722">
    <property type="entry name" value="BATS_dom"/>
</dbReference>
<evidence type="ECO:0000256" key="2">
    <source>
        <dbReference type="ARBA" id="ARBA00004942"/>
    </source>
</evidence>
<evidence type="ECO:0000256" key="7">
    <source>
        <dbReference type="ARBA" id="ARBA00022679"/>
    </source>
</evidence>
<evidence type="ECO:0000256" key="3">
    <source>
        <dbReference type="ARBA" id="ARBA00010765"/>
    </source>
</evidence>
<evidence type="ECO:0000256" key="10">
    <source>
        <dbReference type="ARBA" id="ARBA00022723"/>
    </source>
</evidence>
<comment type="cofactor">
    <cofactor evidence="1">
        <name>[4Fe-4S] cluster</name>
        <dbReference type="ChEBI" id="CHEBI:49883"/>
    </cofactor>
</comment>
<dbReference type="HAMAP" id="MF_01694">
    <property type="entry name" value="BioB"/>
    <property type="match status" value="1"/>
</dbReference>
<dbReference type="GO" id="GO:0004076">
    <property type="term" value="F:biotin synthase activity"/>
    <property type="evidence" value="ECO:0007669"/>
    <property type="project" value="UniProtKB-EC"/>
</dbReference>
<gene>
    <name evidence="16" type="ORF">MNBD_NITROSPIRAE03-171</name>
</gene>
<organism evidence="16">
    <name type="scientific">hydrothermal vent metagenome</name>
    <dbReference type="NCBI Taxonomy" id="652676"/>
    <lineage>
        <taxon>unclassified sequences</taxon>
        <taxon>metagenomes</taxon>
        <taxon>ecological metagenomes</taxon>
    </lineage>
</organism>
<evidence type="ECO:0000313" key="16">
    <source>
        <dbReference type="EMBL" id="VAX34251.1"/>
    </source>
</evidence>
<keyword evidence="6" id="KW-0004">4Fe-4S</keyword>
<dbReference type="SFLD" id="SFLDG01060">
    <property type="entry name" value="BATS_domain_containing"/>
    <property type="match status" value="1"/>
</dbReference>
<comment type="cofactor">
    <cofactor evidence="14">
        <name>[2Fe-2S] cluster</name>
        <dbReference type="ChEBI" id="CHEBI:190135"/>
    </cofactor>
</comment>
<keyword evidence="10" id="KW-0479">Metal-binding</keyword>
<name>A0A3B1D631_9ZZZZ</name>
<dbReference type="InterPro" id="IPR058240">
    <property type="entry name" value="rSAM_sf"/>
</dbReference>
<keyword evidence="11" id="KW-0093">Biotin biosynthesis</keyword>
<evidence type="ECO:0000256" key="1">
    <source>
        <dbReference type="ARBA" id="ARBA00001966"/>
    </source>
</evidence>
<dbReference type="InterPro" id="IPR024177">
    <property type="entry name" value="Biotin_synthase"/>
</dbReference>
<keyword evidence="9" id="KW-0001">2Fe-2S</keyword>
<dbReference type="SMART" id="SM00876">
    <property type="entry name" value="BATS"/>
    <property type="match status" value="1"/>
</dbReference>
<comment type="pathway">
    <text evidence="2">Cofactor biosynthesis; biotin biosynthesis; biotin from 7,8-diaminononanoate: step 2/2.</text>
</comment>
<evidence type="ECO:0000256" key="5">
    <source>
        <dbReference type="ARBA" id="ARBA00012236"/>
    </source>
</evidence>
<evidence type="ECO:0000256" key="12">
    <source>
        <dbReference type="ARBA" id="ARBA00023004"/>
    </source>
</evidence>
<comment type="subunit">
    <text evidence="4">Homodimer.</text>
</comment>
<dbReference type="InterPro" id="IPR002684">
    <property type="entry name" value="Biotin_synth/BioAB"/>
</dbReference>
<dbReference type="UniPathway" id="UPA00078">
    <property type="reaction ID" value="UER00162"/>
</dbReference>
<dbReference type="PANTHER" id="PTHR22976">
    <property type="entry name" value="BIOTIN SYNTHASE"/>
    <property type="match status" value="1"/>
</dbReference>
<keyword evidence="13" id="KW-0411">Iron-sulfur</keyword>
<dbReference type="PROSITE" id="PS51918">
    <property type="entry name" value="RADICAL_SAM"/>
    <property type="match status" value="1"/>
</dbReference>
<feature type="domain" description="Radical SAM core" evidence="15">
    <location>
        <begin position="48"/>
        <end position="276"/>
    </location>
</feature>
<evidence type="ECO:0000256" key="6">
    <source>
        <dbReference type="ARBA" id="ARBA00022485"/>
    </source>
</evidence>